<dbReference type="Pfam" id="PF00929">
    <property type="entry name" value="RNase_T"/>
    <property type="match status" value="1"/>
</dbReference>
<dbReference type="InterPro" id="IPR047201">
    <property type="entry name" value="ERI-1_3'hExo-like"/>
</dbReference>
<protein>
    <recommendedName>
        <fullName evidence="4">Exonuclease domain-containing protein</fullName>
    </recommendedName>
</protein>
<dbReference type="GO" id="GO:0000175">
    <property type="term" value="F:3'-5'-RNA exonuclease activity"/>
    <property type="evidence" value="ECO:0007669"/>
    <property type="project" value="InterPro"/>
</dbReference>
<feature type="domain" description="Exonuclease" evidence="4">
    <location>
        <begin position="239"/>
        <end position="425"/>
    </location>
</feature>
<dbReference type="GO" id="GO:0003676">
    <property type="term" value="F:nucleic acid binding"/>
    <property type="evidence" value="ECO:0007669"/>
    <property type="project" value="InterPro"/>
</dbReference>
<evidence type="ECO:0000256" key="3">
    <source>
        <dbReference type="ARBA" id="ARBA00022839"/>
    </source>
</evidence>
<keyword evidence="2" id="KW-0378">Hydrolase</keyword>
<dbReference type="CDD" id="cd06133">
    <property type="entry name" value="ERI-1_3'hExo_like"/>
    <property type="match status" value="1"/>
</dbReference>
<dbReference type="Proteomes" id="UP000663845">
    <property type="component" value="Unassembled WGS sequence"/>
</dbReference>
<evidence type="ECO:0000259" key="4">
    <source>
        <dbReference type="SMART" id="SM00479"/>
    </source>
</evidence>
<dbReference type="PANTHER" id="PTHR23044:SF61">
    <property type="entry name" value="3'-5' EXORIBONUCLEASE 1-RELATED"/>
    <property type="match status" value="1"/>
</dbReference>
<evidence type="ECO:0000256" key="2">
    <source>
        <dbReference type="ARBA" id="ARBA00022801"/>
    </source>
</evidence>
<comment type="caution">
    <text evidence="5">The sequence shown here is derived from an EMBL/GenBank/DDBJ whole genome shotgun (WGS) entry which is preliminary data.</text>
</comment>
<dbReference type="EMBL" id="CAJNOG010000058">
    <property type="protein sequence ID" value="CAF0861892.1"/>
    <property type="molecule type" value="Genomic_DNA"/>
</dbReference>
<dbReference type="InterPro" id="IPR051274">
    <property type="entry name" value="3-5_Exoribonuclease"/>
</dbReference>
<dbReference type="SMART" id="SM00479">
    <property type="entry name" value="EXOIII"/>
    <property type="match status" value="1"/>
</dbReference>
<dbReference type="InterPro" id="IPR013520">
    <property type="entry name" value="Ribonucl_H"/>
</dbReference>
<dbReference type="InterPro" id="IPR036397">
    <property type="entry name" value="RNaseH_sf"/>
</dbReference>
<dbReference type="SUPFAM" id="SSF53098">
    <property type="entry name" value="Ribonuclease H-like"/>
    <property type="match status" value="1"/>
</dbReference>
<dbReference type="Gene3D" id="3.30.420.10">
    <property type="entry name" value="Ribonuclease H-like superfamily/Ribonuclease H"/>
    <property type="match status" value="1"/>
</dbReference>
<reference evidence="5" key="1">
    <citation type="submission" date="2021-02" db="EMBL/GenBank/DDBJ databases">
        <authorList>
            <person name="Nowell W R."/>
        </authorList>
    </citation>
    <scope>NUCLEOTIDE SEQUENCE</scope>
</reference>
<keyword evidence="1" id="KW-0540">Nuclease</keyword>
<dbReference type="GO" id="GO:0005730">
    <property type="term" value="C:nucleolus"/>
    <property type="evidence" value="ECO:0007669"/>
    <property type="project" value="TreeGrafter"/>
</dbReference>
<dbReference type="AlphaFoldDB" id="A0A813WII8"/>
<sequence length="527" mass="60717">MEQIKRQRSNTVNNYDNNKKQKIQVETNRCLLKECVTCFEDLSNELIYEIFELLDFHYVYDAFYSLNTRFHNLIVKSTLPIDVNLSSISKSIFQRFNKDIILPNKHRIHSLHLSNLCLYDDISSPIHIVSDFLRLETLSLNNIELKYLEYLLSTLVSLPCLSSLSIVSADFILNKTPIYYQVVRLPALKYCSLSLKGLSYNELFSPTIDEYSSIEGNIDILKTRLTCSCKGYEEQVYKFVAVIDFEATCTAEPPNPYIQEIIEFPIVLIDVAKQEIVDTFHSYCKPILQPILSDYCKQLTGITQEQVNNALVFTDVFINVEKWLNDRNLISDSEQKCLFITDGPADFSKYLRMQCEISHIIYPNWAYQWFNVKKAFSDFYFVMRGRIQNMLENLDLPFHGNLHSGLDDAINIGRIVVQLIQDGCVLVSNECYALSRVTSGRNTSLSTAQYDPSKMICLNCSKSHFKDQRSCMEDAVKRIQKSESHHSRIHSNQSISSKKIPSLLDLPYLSCTNSQTFGHQFSSSRLS</sequence>
<dbReference type="PANTHER" id="PTHR23044">
    <property type="entry name" value="3'-5' EXONUCLEASE ERI1-RELATED"/>
    <property type="match status" value="1"/>
</dbReference>
<organism evidence="5 6">
    <name type="scientific">Adineta steineri</name>
    <dbReference type="NCBI Taxonomy" id="433720"/>
    <lineage>
        <taxon>Eukaryota</taxon>
        <taxon>Metazoa</taxon>
        <taxon>Spiralia</taxon>
        <taxon>Gnathifera</taxon>
        <taxon>Rotifera</taxon>
        <taxon>Eurotatoria</taxon>
        <taxon>Bdelloidea</taxon>
        <taxon>Adinetida</taxon>
        <taxon>Adinetidae</taxon>
        <taxon>Adineta</taxon>
    </lineage>
</organism>
<keyword evidence="3" id="KW-0269">Exonuclease</keyword>
<evidence type="ECO:0000256" key="1">
    <source>
        <dbReference type="ARBA" id="ARBA00022722"/>
    </source>
</evidence>
<evidence type="ECO:0000313" key="6">
    <source>
        <dbReference type="Proteomes" id="UP000663845"/>
    </source>
</evidence>
<proteinExistence type="predicted"/>
<name>A0A813WII8_9BILA</name>
<dbReference type="GO" id="GO:0005737">
    <property type="term" value="C:cytoplasm"/>
    <property type="evidence" value="ECO:0007669"/>
    <property type="project" value="TreeGrafter"/>
</dbReference>
<dbReference type="InterPro" id="IPR012337">
    <property type="entry name" value="RNaseH-like_sf"/>
</dbReference>
<accession>A0A813WII8</accession>
<evidence type="ECO:0000313" key="5">
    <source>
        <dbReference type="EMBL" id="CAF0861892.1"/>
    </source>
</evidence>
<gene>
    <name evidence="5" type="ORF">JYZ213_LOCUS8473</name>
</gene>